<gene>
    <name evidence="3" type="ORF">L207DRAFT_640465</name>
</gene>
<evidence type="ECO:0000256" key="2">
    <source>
        <dbReference type="SAM" id="SignalP"/>
    </source>
</evidence>
<dbReference type="Proteomes" id="UP000235786">
    <property type="component" value="Unassembled WGS sequence"/>
</dbReference>
<name>A0A2J6R128_HYAVF</name>
<evidence type="ECO:0000313" key="4">
    <source>
        <dbReference type="Proteomes" id="UP000235786"/>
    </source>
</evidence>
<dbReference type="OrthoDB" id="3560895at2759"/>
<feature type="chain" id="PRO_5014458454" evidence="2">
    <location>
        <begin position="19"/>
        <end position="263"/>
    </location>
</feature>
<organism evidence="3 4">
    <name type="scientific">Hyaloscypha variabilis (strain UAMH 11265 / GT02V1 / F)</name>
    <name type="common">Meliniomyces variabilis</name>
    <dbReference type="NCBI Taxonomy" id="1149755"/>
    <lineage>
        <taxon>Eukaryota</taxon>
        <taxon>Fungi</taxon>
        <taxon>Dikarya</taxon>
        <taxon>Ascomycota</taxon>
        <taxon>Pezizomycotina</taxon>
        <taxon>Leotiomycetes</taxon>
        <taxon>Helotiales</taxon>
        <taxon>Hyaloscyphaceae</taxon>
        <taxon>Hyaloscypha</taxon>
        <taxon>Hyaloscypha variabilis</taxon>
    </lineage>
</organism>
<feature type="region of interest" description="Disordered" evidence="1">
    <location>
        <begin position="211"/>
        <end position="238"/>
    </location>
</feature>
<keyword evidence="2" id="KW-0732">Signal</keyword>
<keyword evidence="4" id="KW-1185">Reference proteome</keyword>
<feature type="compositionally biased region" description="Polar residues" evidence="1">
    <location>
        <begin position="217"/>
        <end position="238"/>
    </location>
</feature>
<feature type="signal peptide" evidence="2">
    <location>
        <begin position="1"/>
        <end position="18"/>
    </location>
</feature>
<protein>
    <submittedName>
        <fullName evidence="3">Uncharacterized protein</fullName>
    </submittedName>
</protein>
<proteinExistence type="predicted"/>
<accession>A0A2J6R128</accession>
<sequence>MFLHVLVLWIFLWETTAAAVSDPMITAAPNPPHENLRRLAQKQRLQKQVATTSDSSFEIENEMLSYCFGDGGICGQELSIFNECRGANGSSTQTIDLPTLEVCECQSGYWAADQACGWCQFAFNSSMSVALEPNTVGILLCSRNNVPLAPIPASIEAALSSWNASYTGAKSAGGTGGAAPSTPGLTSSLGTGNSTELSGFGLGTTTSTFYGGGGGQNTAPPLASNTGATQPSSTPNASSREVCFPPGIFVLFFALWIVMPWLQ</sequence>
<evidence type="ECO:0000313" key="3">
    <source>
        <dbReference type="EMBL" id="PMD32179.1"/>
    </source>
</evidence>
<reference evidence="3 4" key="1">
    <citation type="submission" date="2016-04" db="EMBL/GenBank/DDBJ databases">
        <title>A degradative enzymes factory behind the ericoid mycorrhizal symbiosis.</title>
        <authorList>
            <consortium name="DOE Joint Genome Institute"/>
            <person name="Martino E."/>
            <person name="Morin E."/>
            <person name="Grelet G."/>
            <person name="Kuo A."/>
            <person name="Kohler A."/>
            <person name="Daghino S."/>
            <person name="Barry K."/>
            <person name="Choi C."/>
            <person name="Cichocki N."/>
            <person name="Clum A."/>
            <person name="Copeland A."/>
            <person name="Hainaut M."/>
            <person name="Haridas S."/>
            <person name="Labutti K."/>
            <person name="Lindquist E."/>
            <person name="Lipzen A."/>
            <person name="Khouja H.-R."/>
            <person name="Murat C."/>
            <person name="Ohm R."/>
            <person name="Olson A."/>
            <person name="Spatafora J."/>
            <person name="Veneault-Fourrey C."/>
            <person name="Henrissat B."/>
            <person name="Grigoriev I."/>
            <person name="Martin F."/>
            <person name="Perotto S."/>
        </authorList>
    </citation>
    <scope>NUCLEOTIDE SEQUENCE [LARGE SCALE GENOMIC DNA]</scope>
    <source>
        <strain evidence="3 4">F</strain>
    </source>
</reference>
<dbReference type="AlphaFoldDB" id="A0A2J6R128"/>
<dbReference type="EMBL" id="KZ613960">
    <property type="protein sequence ID" value="PMD32179.1"/>
    <property type="molecule type" value="Genomic_DNA"/>
</dbReference>
<evidence type="ECO:0000256" key="1">
    <source>
        <dbReference type="SAM" id="MobiDB-lite"/>
    </source>
</evidence>